<dbReference type="InterPro" id="IPR006379">
    <property type="entry name" value="HAD-SF_hydro_IIB"/>
</dbReference>
<dbReference type="Proteomes" id="UP000236910">
    <property type="component" value="Unassembled WGS sequence"/>
</dbReference>
<comment type="similarity">
    <text evidence="2">Belongs to the glycosyltransferase 20 family.</text>
</comment>
<accession>A0A2J6X6A2</accession>
<evidence type="ECO:0000313" key="3">
    <source>
        <dbReference type="EMBL" id="PMP82310.1"/>
    </source>
</evidence>
<dbReference type="Pfam" id="PF02358">
    <property type="entry name" value="Trehalose_PPase"/>
    <property type="match status" value="1"/>
</dbReference>
<comment type="caution">
    <text evidence="3">The sequence shown here is derived from an EMBL/GenBank/DDBJ whole genome shotgun (WGS) entry which is preliminary data.</text>
</comment>
<evidence type="ECO:0000256" key="2">
    <source>
        <dbReference type="ARBA" id="ARBA00008799"/>
    </source>
</evidence>
<dbReference type="NCBIfam" id="TIGR00685">
    <property type="entry name" value="T6PP"/>
    <property type="match status" value="1"/>
</dbReference>
<dbReference type="InterPro" id="IPR023214">
    <property type="entry name" value="HAD_sf"/>
</dbReference>
<dbReference type="InterPro" id="IPR036412">
    <property type="entry name" value="HAD-like_sf"/>
</dbReference>
<organism evidence="3 4">
    <name type="scientific">Caldisericum exile</name>
    <dbReference type="NCBI Taxonomy" id="693075"/>
    <lineage>
        <taxon>Bacteria</taxon>
        <taxon>Pseudomonadati</taxon>
        <taxon>Caldisericota/Cryosericota group</taxon>
        <taxon>Caldisericota</taxon>
        <taxon>Caldisericia</taxon>
        <taxon>Caldisericales</taxon>
        <taxon>Caldisericaceae</taxon>
        <taxon>Caldisericum</taxon>
    </lineage>
</organism>
<dbReference type="Gene3D" id="3.30.70.1020">
    <property type="entry name" value="Trehalose-6-phosphate phosphatase related protein, domain 2"/>
    <property type="match status" value="1"/>
</dbReference>
<dbReference type="NCBIfam" id="TIGR01484">
    <property type="entry name" value="HAD-SF-IIB"/>
    <property type="match status" value="1"/>
</dbReference>
<comment type="similarity">
    <text evidence="1">In the C-terminal section; belongs to the trehalose phosphatase family.</text>
</comment>
<dbReference type="EMBL" id="PNIX01000226">
    <property type="protein sequence ID" value="PMP82310.1"/>
    <property type="molecule type" value="Genomic_DNA"/>
</dbReference>
<dbReference type="Gene3D" id="3.40.50.1000">
    <property type="entry name" value="HAD superfamily/HAD-like"/>
    <property type="match status" value="1"/>
</dbReference>
<dbReference type="Gene3D" id="3.40.50.2000">
    <property type="entry name" value="Glycogen Phosphorylase B"/>
    <property type="match status" value="2"/>
</dbReference>
<dbReference type="Pfam" id="PF00982">
    <property type="entry name" value="Glyco_transf_20"/>
    <property type="match status" value="1"/>
</dbReference>
<dbReference type="GO" id="GO:0005992">
    <property type="term" value="P:trehalose biosynthetic process"/>
    <property type="evidence" value="ECO:0007669"/>
    <property type="project" value="InterPro"/>
</dbReference>
<dbReference type="PANTHER" id="PTHR10788">
    <property type="entry name" value="TREHALOSE-6-PHOSPHATE SYNTHASE"/>
    <property type="match status" value="1"/>
</dbReference>
<dbReference type="NCBIfam" id="NF011071">
    <property type="entry name" value="PRK14501.1"/>
    <property type="match status" value="1"/>
</dbReference>
<protein>
    <submittedName>
        <fullName evidence="3">Bifunctional alpha,alpha-trehalose-phosphate synthase (UDP-forming)/trehalose-phosphatase</fullName>
    </submittedName>
</protein>
<reference evidence="3 4" key="1">
    <citation type="submission" date="2018-01" db="EMBL/GenBank/DDBJ databases">
        <title>Metagenomic assembled genomes from two thermal pools in the Uzon Caldera, Kamchatka, Russia.</title>
        <authorList>
            <person name="Wilkins L."/>
            <person name="Ettinger C."/>
        </authorList>
    </citation>
    <scope>NUCLEOTIDE SEQUENCE [LARGE SCALE GENOMIC DNA]</scope>
    <source>
        <strain evidence="3">ARK-10</strain>
    </source>
</reference>
<name>A0A2J6X6A2_9BACT</name>
<dbReference type="InterPro" id="IPR003337">
    <property type="entry name" value="Trehalose_PPase"/>
</dbReference>
<dbReference type="AlphaFoldDB" id="A0A2J6X6A2"/>
<proteinExistence type="inferred from homology"/>
<sequence length="743" mass="85954">MKLIIASNRLPVYAVKDAQNLTFKQSPGGLVQGLSASIGTILEITESKDYFWVGWPGETIEEVNQENVYEYLLKNLNAIPVFLSKEEMEKFYLGFCNSTLWPIFHSFPNFAKFKEDEFEKYVEINKKFAETTLKILEDDDLLWVHDYHLMLLPSFIKKEKPNVLIGFFLHIPFPPYEIFKLIPKYMREAILKGVLNADLIGFHTYQYQQNFIKTVRSTYSIEHDIKNIYIEGRRVQTDTFPISIDFNKYNKAEELPEIKKKVKELKELSHGSKIVLSIDRLDYSKGIINRLLAIERFLEKYPEFHKNVLFIVVIVPSRIGVEKYDKTKEYIDSLIGKINGRFSTIDWSPIQYLFKNLPFEELVPLYIVGDALLVTSLADGMNLVSKEYIAANPKGALILSELTAFIINPNDYDAIADTLKEALSLSKDELYERNKIMIEYLKKNDIKKWTTDFLEELSEYKPPKKPIYLDYKNIEELKSQFTNSKRKAIILDYDGTLVPFSIDRSKTFPSKEVLDILNELTENGVFVAVSSGRTKTDLESFFNKVNFTLIAEHGAFTKAPHKDWEKTFDWVDTSFKKDIQKVLALYKDRIPNSSIEEKEFSLVFHVRATPTNVGESALREMFDILIQLTAQTNAYVTKINKGIEIKAQELNKGIFISKIAKEGYDFALIAGDDYVDEEAFKVGNKYGYITVKVGNATYTNANYFVNSSDELLNVLKLLLKTFTVKPKEKKYNVIDYIRNLFKR</sequence>
<evidence type="ECO:0000313" key="4">
    <source>
        <dbReference type="Proteomes" id="UP000236910"/>
    </source>
</evidence>
<dbReference type="GO" id="GO:0005829">
    <property type="term" value="C:cytosol"/>
    <property type="evidence" value="ECO:0007669"/>
    <property type="project" value="TreeGrafter"/>
</dbReference>
<evidence type="ECO:0000256" key="1">
    <source>
        <dbReference type="ARBA" id="ARBA00006330"/>
    </source>
</evidence>
<dbReference type="InterPro" id="IPR001830">
    <property type="entry name" value="Glyco_trans_20"/>
</dbReference>
<dbReference type="SUPFAM" id="SSF53756">
    <property type="entry name" value="UDP-Glycosyltransferase/glycogen phosphorylase"/>
    <property type="match status" value="1"/>
</dbReference>
<dbReference type="GO" id="GO:0004805">
    <property type="term" value="F:trehalose-phosphatase activity"/>
    <property type="evidence" value="ECO:0007669"/>
    <property type="project" value="TreeGrafter"/>
</dbReference>
<dbReference type="GO" id="GO:0003825">
    <property type="term" value="F:alpha,alpha-trehalose-phosphate synthase (UDP-forming) activity"/>
    <property type="evidence" value="ECO:0007669"/>
    <property type="project" value="TreeGrafter"/>
</dbReference>
<gene>
    <name evidence="3" type="ORF">C0175_03820</name>
</gene>
<dbReference type="CDD" id="cd03788">
    <property type="entry name" value="GT20_TPS"/>
    <property type="match status" value="1"/>
</dbReference>
<dbReference type="SUPFAM" id="SSF56784">
    <property type="entry name" value="HAD-like"/>
    <property type="match status" value="1"/>
</dbReference>
<dbReference type="PANTHER" id="PTHR10788:SF106">
    <property type="entry name" value="BCDNA.GH08860"/>
    <property type="match status" value="1"/>
</dbReference>